<comment type="caution">
    <text evidence="1">The sequence shown here is derived from an EMBL/GenBank/DDBJ whole genome shotgun (WGS) entry which is preliminary data.</text>
</comment>
<dbReference type="Proteomes" id="UP000030711">
    <property type="component" value="Chromosome 6"/>
</dbReference>
<name>A0ACC3KE83_EUCGR</name>
<keyword evidence="2" id="KW-1185">Reference proteome</keyword>
<evidence type="ECO:0000313" key="1">
    <source>
        <dbReference type="EMBL" id="KAK3424571.1"/>
    </source>
</evidence>
<sequence length="1030" mass="113603">MANLFLAQSLFTVLVLLCITNFAAAATTCLPDDEVAALKEIAETLGKSNWDFDLDPCSRTGVWSDQRPLDDTTNDVACNCSSTCDIDNTTACHVTSIIKPSCHCENRVLNEQSLSGTLPHRLFRLPFLENFDVTRNYLNGTIPKEWGSTKLRNISVLGNRLTGPIPKELGNISTLEVLVVEINQLSGPLPPELGNLSRLRRLCLSSNNFTGELPPRFAELTALQDLRLSDNNFTGQIPHFIQNWTNLSRLAIQGSGLQGPIPSEITLLKNLIYLSISDLEGPESPVPHLSSTNIQRLILRSCNLTGELPVYLAGMTQLKILDLSFNKLSGEIPDDFSNLVDIDFIYLTGNQLTGAVPNWILKKAENVDLSYNKFNATNTRCEERSINLFASSAVDNATSYPATSGLPACLKSRDCPENRHNLFINCGGGEVEIGDNIYDDDSASLKSASSSFPDGKFWGYSSTGHFLDDSIEADNYIVNNDSTSILSKDNAQLYMKARRSAISLTYYGFCLINGIYNVRLHFAEIRFTGNKSYMSLGRRAFNVYIQGKLVWKDFNIVTEAGGVGKEVIRNFTANVTKGTLEIRLYWAGKGTNAIPTRGVYGPLISAISVYPGFKIQGESASISAGTVVGIVAAIVFVVFLFLVILWWRGCLGREDEMAQDLKVLALQIGSFPLRQIKAATNNFDAANKIGEGGFGSVYKGLLSDGTTIAVKQLSSKSKQGNREFVTELGMISALQHPHLVKLYGCCIEGNQLVLVYEYMENNCLARALFGPEEFQLKLDWATRHKICVGIARGLAYLHEESRLKIVHRDIKATNILLDKDLNSKISDFGLAKLDEEDSTHISTKIAGTYGYMAPEYAMHGYLTEKADVYSFGIVALEVVSGQSNTSYQKKEKCFYLLDWARVLKERGNLMDLVDQRLGSHFDEKEVLAMIKVALLCTNVTPALRPPMSSVVSMLEGKAAVPVLDSEGAIITEETIEAMRKHFKSDEDQAVGENITESMLTDGPWAGTASSTSTNDLYLINPDTDYWQNRK</sequence>
<reference evidence="1 2" key="1">
    <citation type="journal article" date="2014" name="Nature">
        <title>The genome of Eucalyptus grandis.</title>
        <authorList>
            <person name="Myburg A.A."/>
            <person name="Grattapaglia D."/>
            <person name="Tuskan G.A."/>
            <person name="Hellsten U."/>
            <person name="Hayes R.D."/>
            <person name="Grimwood J."/>
            <person name="Jenkins J."/>
            <person name="Lindquist E."/>
            <person name="Tice H."/>
            <person name="Bauer D."/>
            <person name="Goodstein D.M."/>
            <person name="Dubchak I."/>
            <person name="Poliakov A."/>
            <person name="Mizrachi E."/>
            <person name="Kullan A.R."/>
            <person name="Hussey S.G."/>
            <person name="Pinard D."/>
            <person name="van der Merwe K."/>
            <person name="Singh P."/>
            <person name="van Jaarsveld I."/>
            <person name="Silva-Junior O.B."/>
            <person name="Togawa R.C."/>
            <person name="Pappas M.R."/>
            <person name="Faria D.A."/>
            <person name="Sansaloni C.P."/>
            <person name="Petroli C.D."/>
            <person name="Yang X."/>
            <person name="Ranjan P."/>
            <person name="Tschaplinski T.J."/>
            <person name="Ye C.Y."/>
            <person name="Li T."/>
            <person name="Sterck L."/>
            <person name="Vanneste K."/>
            <person name="Murat F."/>
            <person name="Soler M."/>
            <person name="Clemente H.S."/>
            <person name="Saidi N."/>
            <person name="Cassan-Wang H."/>
            <person name="Dunand C."/>
            <person name="Hefer C.A."/>
            <person name="Bornberg-Bauer E."/>
            <person name="Kersting A.R."/>
            <person name="Vining K."/>
            <person name="Amarasinghe V."/>
            <person name="Ranik M."/>
            <person name="Naithani S."/>
            <person name="Elser J."/>
            <person name="Boyd A.E."/>
            <person name="Liston A."/>
            <person name="Spatafora J.W."/>
            <person name="Dharmwardhana P."/>
            <person name="Raja R."/>
            <person name="Sullivan C."/>
            <person name="Romanel E."/>
            <person name="Alves-Ferreira M."/>
            <person name="Kulheim C."/>
            <person name="Foley W."/>
            <person name="Carocha V."/>
            <person name="Paiva J."/>
            <person name="Kudrna D."/>
            <person name="Brommonschenkel S.H."/>
            <person name="Pasquali G."/>
            <person name="Byrne M."/>
            <person name="Rigault P."/>
            <person name="Tibbits J."/>
            <person name="Spokevicius A."/>
            <person name="Jones R.C."/>
            <person name="Steane D.A."/>
            <person name="Vaillancourt R.E."/>
            <person name="Potts B.M."/>
            <person name="Joubert F."/>
            <person name="Barry K."/>
            <person name="Pappas G.J."/>
            <person name="Strauss S.H."/>
            <person name="Jaiswal P."/>
            <person name="Grima-Pettenati J."/>
            <person name="Salse J."/>
            <person name="Van de Peer Y."/>
            <person name="Rokhsar D.S."/>
            <person name="Schmutz J."/>
        </authorList>
    </citation>
    <scope>NUCLEOTIDE SEQUENCE [LARGE SCALE GENOMIC DNA]</scope>
    <source>
        <strain evidence="2">cv. BRASUZ1</strain>
        <tissue evidence="1">Leaf extractions</tissue>
    </source>
</reference>
<accession>A0ACC3KE83</accession>
<organism evidence="1 2">
    <name type="scientific">Eucalyptus grandis</name>
    <name type="common">Flooded gum</name>
    <dbReference type="NCBI Taxonomy" id="71139"/>
    <lineage>
        <taxon>Eukaryota</taxon>
        <taxon>Viridiplantae</taxon>
        <taxon>Streptophyta</taxon>
        <taxon>Embryophyta</taxon>
        <taxon>Tracheophyta</taxon>
        <taxon>Spermatophyta</taxon>
        <taxon>Magnoliopsida</taxon>
        <taxon>eudicotyledons</taxon>
        <taxon>Gunneridae</taxon>
        <taxon>Pentapetalae</taxon>
        <taxon>rosids</taxon>
        <taxon>malvids</taxon>
        <taxon>Myrtales</taxon>
        <taxon>Myrtaceae</taxon>
        <taxon>Myrtoideae</taxon>
        <taxon>Eucalypteae</taxon>
        <taxon>Eucalyptus</taxon>
    </lineage>
</organism>
<gene>
    <name evidence="1" type="ORF">EUGRSUZ_F01362</name>
</gene>
<dbReference type="EMBL" id="CM064440">
    <property type="protein sequence ID" value="KAK3424571.1"/>
    <property type="molecule type" value="Genomic_DNA"/>
</dbReference>
<protein>
    <submittedName>
        <fullName evidence="1">Uncharacterized protein</fullName>
    </submittedName>
</protein>
<proteinExistence type="predicted"/>
<evidence type="ECO:0000313" key="2">
    <source>
        <dbReference type="Proteomes" id="UP000030711"/>
    </source>
</evidence>